<feature type="transmembrane region" description="Helical" evidence="4">
    <location>
        <begin position="114"/>
        <end position="140"/>
    </location>
</feature>
<feature type="transmembrane region" description="Helical" evidence="4">
    <location>
        <begin position="82"/>
        <end position="102"/>
    </location>
</feature>
<keyword evidence="3 6" id="KW-0560">Oxidoreductase</keyword>
<keyword evidence="4" id="KW-1133">Transmembrane helix</keyword>
<evidence type="ECO:0000313" key="7">
    <source>
        <dbReference type="Proteomes" id="UP001222434"/>
    </source>
</evidence>
<reference evidence="6" key="1">
    <citation type="submission" date="2021-08" db="EMBL/GenBank/DDBJ databases">
        <authorList>
            <person name="Papudeshi B."/>
            <person name="Bashey-Visser F."/>
        </authorList>
    </citation>
    <scope>NUCLEOTIDE SEQUENCE</scope>
    <source>
        <strain evidence="6">MC_266_E_2016</strain>
    </source>
</reference>
<feature type="transmembrane region" description="Helical" evidence="4">
    <location>
        <begin position="36"/>
        <end position="53"/>
    </location>
</feature>
<gene>
    <name evidence="6" type="ORF">KKJ01_01360</name>
</gene>
<feature type="transmembrane region" description="Helical" evidence="4">
    <location>
        <begin position="58"/>
        <end position="76"/>
    </location>
</feature>
<dbReference type="PANTHER" id="PTHR32303">
    <property type="entry name" value="QUINOPROTEIN ALCOHOL DEHYDROGENASE (CYTOCHROME C)"/>
    <property type="match status" value="1"/>
</dbReference>
<evidence type="ECO:0000259" key="5">
    <source>
        <dbReference type="Pfam" id="PF01011"/>
    </source>
</evidence>
<evidence type="ECO:0000256" key="3">
    <source>
        <dbReference type="ARBA" id="ARBA00023002"/>
    </source>
</evidence>
<evidence type="ECO:0000256" key="1">
    <source>
        <dbReference type="ARBA" id="ARBA00001931"/>
    </source>
</evidence>
<sequence>MTTSRIVMSVIGGALVLLGAALLLGGVWLIGLGGSWFYAVSGILLTLSGYGFIRQRALGFWAAILLLPSSVVWALFEVGVDFWQLVPRLAVFLVIAFMATAFTSKLYNHNGTPAVAPFVSYSILTSITLAGLIAVISGFYPHVSTSLAMHSQVTERMPAGSNKPTEDWPQYGLDVSGIRYSDITDINTDNVKDLQVKWTYRTGDVPVGDAAFQGTPIKIDEMLYICTPYSKVIALDAETGNERWKFDPKSQTKEWQRCRGLGYFSEPAHIIEASRDQSEKVSCLQRIVLTTIDARLFTLDAHTGIPCPGFGENGYVDLLKGLSRNAIGTYYPTSAPLVAGEIIVTGARMQDWAKRGEPSGVVRGWDVRTGKLVWAWDPAEPKRGKPLLDGETYLDETPNFWGTASYDSELGLVYVPTGNQTPDFWGENRLPASNEYNASIVAIDVKTGIDKWHFRTVNHDLHDYDVAAQPILYDLPRPNGEVIPVVIVLTKRGQIFVLDRRNGVPVFPVEMRKVPTEGAPLGQNPSPKQPYSSLSIGYEPLTEADMWGVTIFDQLYCRIQFKRMHWLGEFTPISTTKTIMYPGYYGGITWGGGAIDVGTNTLIVNDIRMAHWAQFVKHEDAIAAGFTPTGAAGNYAEQRGTPYGVIHGMFISPLGLPCTNPPYGTLSAVDLVSGKILWQVPMGSTEDTPIFRAIAGLHLPIGLPTMGGPLVTKRGVTFFSGSMDYYLRAIDSRSGSELWRSRLPVGSQAAPITYIGKKTRKQFVVVTAGGAQRSDKDRGDYVIAYTLP</sequence>
<dbReference type="InterPro" id="IPR017511">
    <property type="entry name" value="PQQ_mDH"/>
</dbReference>
<comment type="caution">
    <text evidence="6">The sequence shown here is derived from an EMBL/GenBank/DDBJ whole genome shotgun (WGS) entry which is preliminary data.</text>
</comment>
<proteinExistence type="inferred from homology"/>
<comment type="similarity">
    <text evidence="2">Belongs to the bacterial PQQ dehydrogenase family.</text>
</comment>
<dbReference type="InterPro" id="IPR011047">
    <property type="entry name" value="Quinoprotein_ADH-like_sf"/>
</dbReference>
<organism evidence="6 7">
    <name type="scientific">Xenorhabdus bovienii</name>
    <name type="common">Xenorhabdus nematophila subsp. bovienii</name>
    <dbReference type="NCBI Taxonomy" id="40576"/>
    <lineage>
        <taxon>Bacteria</taxon>
        <taxon>Pseudomonadati</taxon>
        <taxon>Pseudomonadota</taxon>
        <taxon>Gammaproteobacteria</taxon>
        <taxon>Enterobacterales</taxon>
        <taxon>Morganellaceae</taxon>
        <taxon>Xenorhabdus</taxon>
    </lineage>
</organism>
<dbReference type="SMART" id="SM00564">
    <property type="entry name" value="PQQ"/>
    <property type="match status" value="5"/>
</dbReference>
<dbReference type="Pfam" id="PF01011">
    <property type="entry name" value="PQQ"/>
    <property type="match status" value="1"/>
</dbReference>
<dbReference type="GO" id="GO:0008876">
    <property type="term" value="F:quinoprotein glucose dehydrogenase activity"/>
    <property type="evidence" value="ECO:0007669"/>
    <property type="project" value="TreeGrafter"/>
</dbReference>
<reference evidence="6" key="2">
    <citation type="journal article" date="2022" name="J. Evol. Biol.">
        <title>Pre- and post-association barriers to host switching in sympatric mutualists.</title>
        <authorList>
            <person name="Dinges Z.M."/>
            <person name="Phillips R.K."/>
            <person name="Lively C.M."/>
            <person name="Bashey F."/>
        </authorList>
    </citation>
    <scope>NUCLEOTIDE SEQUENCE</scope>
    <source>
        <strain evidence="6">MC_266_E_2016</strain>
    </source>
</reference>
<dbReference type="CDD" id="cd10280">
    <property type="entry name" value="PQQ_mGDH"/>
    <property type="match status" value="1"/>
</dbReference>
<name>A0AAJ1MZ96_XENBV</name>
<evidence type="ECO:0000256" key="4">
    <source>
        <dbReference type="SAM" id="Phobius"/>
    </source>
</evidence>
<dbReference type="NCBIfam" id="TIGR03074">
    <property type="entry name" value="PQQ_membr_DH"/>
    <property type="match status" value="1"/>
</dbReference>
<dbReference type="GO" id="GO:0048038">
    <property type="term" value="F:quinone binding"/>
    <property type="evidence" value="ECO:0007669"/>
    <property type="project" value="InterPro"/>
</dbReference>
<dbReference type="PANTHER" id="PTHR32303:SF4">
    <property type="entry name" value="QUINOPROTEIN GLUCOSE DEHYDROGENASE"/>
    <property type="match status" value="1"/>
</dbReference>
<dbReference type="InterPro" id="IPR002372">
    <property type="entry name" value="PQQ_rpt_dom"/>
</dbReference>
<dbReference type="InterPro" id="IPR018391">
    <property type="entry name" value="PQQ_b-propeller_rpt"/>
</dbReference>
<dbReference type="GO" id="GO:0016020">
    <property type="term" value="C:membrane"/>
    <property type="evidence" value="ECO:0007669"/>
    <property type="project" value="InterPro"/>
</dbReference>
<dbReference type="RefSeq" id="WP_274711401.1">
    <property type="nucleotide sequence ID" value="NZ_JAILSO010000003.1"/>
</dbReference>
<dbReference type="Proteomes" id="UP001222434">
    <property type="component" value="Unassembled WGS sequence"/>
</dbReference>
<dbReference type="EMBL" id="JAILSO010000003">
    <property type="protein sequence ID" value="MDE1476922.1"/>
    <property type="molecule type" value="Genomic_DNA"/>
</dbReference>
<protein>
    <submittedName>
        <fullName evidence="6">Membrane-bound PQQ-dependent dehydrogenase, glucose/quinate/shikimate family</fullName>
        <ecNumber evidence="6">1.1.-.-</ecNumber>
    </submittedName>
</protein>
<dbReference type="EC" id="1.1.-.-" evidence="6"/>
<feature type="domain" description="Pyrrolo-quinoline quinone repeat" evidence="5">
    <location>
        <begin position="168"/>
        <end position="764"/>
    </location>
</feature>
<feature type="transmembrane region" description="Helical" evidence="4">
    <location>
        <begin position="7"/>
        <end position="30"/>
    </location>
</feature>
<keyword evidence="4" id="KW-0812">Transmembrane</keyword>
<evidence type="ECO:0000313" key="6">
    <source>
        <dbReference type="EMBL" id="MDE1476922.1"/>
    </source>
</evidence>
<keyword evidence="4" id="KW-0472">Membrane</keyword>
<dbReference type="AlphaFoldDB" id="A0AAJ1MZ96"/>
<comment type="cofactor">
    <cofactor evidence="1">
        <name>pyrroloquinoline quinone</name>
        <dbReference type="ChEBI" id="CHEBI:58442"/>
    </cofactor>
</comment>
<dbReference type="SUPFAM" id="SSF50998">
    <property type="entry name" value="Quinoprotein alcohol dehydrogenase-like"/>
    <property type="match status" value="1"/>
</dbReference>
<accession>A0AAJ1MZ96</accession>
<evidence type="ECO:0000256" key="2">
    <source>
        <dbReference type="ARBA" id="ARBA00008156"/>
    </source>
</evidence>
<dbReference type="Gene3D" id="2.140.10.10">
    <property type="entry name" value="Quinoprotein alcohol dehydrogenase-like superfamily"/>
    <property type="match status" value="2"/>
</dbReference>